<evidence type="ECO:0000259" key="5">
    <source>
        <dbReference type="PROSITE" id="PS50835"/>
    </source>
</evidence>
<keyword evidence="7" id="KW-1185">Reference proteome</keyword>
<keyword evidence="4" id="KW-1133">Transmembrane helix</keyword>
<dbReference type="Gene3D" id="2.60.40.10">
    <property type="entry name" value="Immunoglobulins"/>
    <property type="match status" value="1"/>
</dbReference>
<dbReference type="SUPFAM" id="SSF48726">
    <property type="entry name" value="Immunoglobulin"/>
    <property type="match status" value="1"/>
</dbReference>
<dbReference type="InterPro" id="IPR003599">
    <property type="entry name" value="Ig_sub"/>
</dbReference>
<evidence type="ECO:0000313" key="6">
    <source>
        <dbReference type="EMBL" id="KAE8279463.1"/>
    </source>
</evidence>
<dbReference type="InterPro" id="IPR050504">
    <property type="entry name" value="IgSF_BTN/MOG"/>
</dbReference>
<feature type="transmembrane region" description="Helical" evidence="4">
    <location>
        <begin position="206"/>
        <end position="228"/>
    </location>
</feature>
<dbReference type="PANTHER" id="PTHR24100:SF151">
    <property type="entry name" value="ICOS LIGAND"/>
    <property type="match status" value="1"/>
</dbReference>
<keyword evidence="3" id="KW-0393">Immunoglobulin domain</keyword>
<dbReference type="EMBL" id="REGW02000023">
    <property type="protein sequence ID" value="KAE8279463.1"/>
    <property type="molecule type" value="Genomic_DNA"/>
</dbReference>
<dbReference type="PROSITE" id="PS50835">
    <property type="entry name" value="IG_LIKE"/>
    <property type="match status" value="1"/>
</dbReference>
<comment type="subcellular location">
    <subcellularLocation>
        <location evidence="1">Membrane</location>
    </subcellularLocation>
</comment>
<dbReference type="Pfam" id="PF07686">
    <property type="entry name" value="V-set"/>
    <property type="match status" value="1"/>
</dbReference>
<sequence>MLCHMKWKALLFCISAAIVIFLIKAATVQPKKDSTEPRAMAIAQPKAEEDFQGQPKKESLAWARSQLKMDQLTCLKAVEATVGGNVTLDFHFKSQRNVAGELIEWKFNNSIYVLVYRSRGVSGSIQADQFKSRASLESTDNIAKGKLAVKISSLTNMDAGTYSCFVGRKTERRSCSIQLIISNQKVIIQDIISTPKPRIEEHINPAIVIVIKIAIVAVLLGAAFLLFMKWTRAK</sequence>
<accession>A0A6G0HK49</accession>
<keyword evidence="2 4" id="KW-0472">Membrane</keyword>
<dbReference type="GO" id="GO:0005102">
    <property type="term" value="F:signaling receptor binding"/>
    <property type="evidence" value="ECO:0007669"/>
    <property type="project" value="TreeGrafter"/>
</dbReference>
<evidence type="ECO:0000256" key="3">
    <source>
        <dbReference type="ARBA" id="ARBA00023319"/>
    </source>
</evidence>
<dbReference type="PANTHER" id="PTHR24100">
    <property type="entry name" value="BUTYROPHILIN"/>
    <property type="match status" value="1"/>
</dbReference>
<dbReference type="Proteomes" id="UP000424527">
    <property type="component" value="Unassembled WGS sequence"/>
</dbReference>
<dbReference type="AlphaFoldDB" id="A0A6G0HK49"/>
<evidence type="ECO:0000313" key="7">
    <source>
        <dbReference type="Proteomes" id="UP000424527"/>
    </source>
</evidence>
<evidence type="ECO:0000256" key="1">
    <source>
        <dbReference type="ARBA" id="ARBA00004370"/>
    </source>
</evidence>
<dbReference type="GO" id="GO:0001817">
    <property type="term" value="P:regulation of cytokine production"/>
    <property type="evidence" value="ECO:0007669"/>
    <property type="project" value="TreeGrafter"/>
</dbReference>
<dbReference type="SMART" id="SM00409">
    <property type="entry name" value="IG"/>
    <property type="match status" value="1"/>
</dbReference>
<dbReference type="GO" id="GO:0009897">
    <property type="term" value="C:external side of plasma membrane"/>
    <property type="evidence" value="ECO:0007669"/>
    <property type="project" value="TreeGrafter"/>
</dbReference>
<dbReference type="InterPro" id="IPR013783">
    <property type="entry name" value="Ig-like_fold"/>
</dbReference>
<proteinExistence type="predicted"/>
<dbReference type="InterPro" id="IPR007110">
    <property type="entry name" value="Ig-like_dom"/>
</dbReference>
<gene>
    <name evidence="6" type="ORF">D5F01_LYC23052</name>
</gene>
<feature type="domain" description="Ig-like" evidence="5">
    <location>
        <begin position="37"/>
        <end position="176"/>
    </location>
</feature>
<evidence type="ECO:0000256" key="2">
    <source>
        <dbReference type="ARBA" id="ARBA00023136"/>
    </source>
</evidence>
<evidence type="ECO:0000256" key="4">
    <source>
        <dbReference type="SAM" id="Phobius"/>
    </source>
</evidence>
<dbReference type="InterPro" id="IPR013106">
    <property type="entry name" value="Ig_V-set"/>
</dbReference>
<name>A0A6G0HK49_LARCR</name>
<dbReference type="GO" id="GO:0050852">
    <property type="term" value="P:T cell receptor signaling pathway"/>
    <property type="evidence" value="ECO:0007669"/>
    <property type="project" value="TreeGrafter"/>
</dbReference>
<dbReference type="InterPro" id="IPR036179">
    <property type="entry name" value="Ig-like_dom_sf"/>
</dbReference>
<organism evidence="6 7">
    <name type="scientific">Larimichthys crocea</name>
    <name type="common">Large yellow croaker</name>
    <name type="synonym">Pseudosciaena crocea</name>
    <dbReference type="NCBI Taxonomy" id="215358"/>
    <lineage>
        <taxon>Eukaryota</taxon>
        <taxon>Metazoa</taxon>
        <taxon>Chordata</taxon>
        <taxon>Craniata</taxon>
        <taxon>Vertebrata</taxon>
        <taxon>Euteleostomi</taxon>
        <taxon>Actinopterygii</taxon>
        <taxon>Neopterygii</taxon>
        <taxon>Teleostei</taxon>
        <taxon>Neoteleostei</taxon>
        <taxon>Acanthomorphata</taxon>
        <taxon>Eupercaria</taxon>
        <taxon>Sciaenidae</taxon>
        <taxon>Larimichthys</taxon>
    </lineage>
</organism>
<keyword evidence="4" id="KW-0812">Transmembrane</keyword>
<comment type="caution">
    <text evidence="6">The sequence shown here is derived from an EMBL/GenBank/DDBJ whole genome shotgun (WGS) entry which is preliminary data.</text>
</comment>
<protein>
    <recommendedName>
        <fullName evidence="5">Ig-like domain-containing protein</fullName>
    </recommendedName>
</protein>
<reference evidence="6 7" key="1">
    <citation type="submission" date="2019-07" db="EMBL/GenBank/DDBJ databases">
        <title>Chromosome genome assembly for large yellow croaker.</title>
        <authorList>
            <person name="Xiao S."/>
        </authorList>
    </citation>
    <scope>NUCLEOTIDE SEQUENCE [LARGE SCALE GENOMIC DNA]</scope>
    <source>
        <strain evidence="6">JMULYC20181020</strain>
        <tissue evidence="6">Muscle</tissue>
    </source>
</reference>